<dbReference type="EMBL" id="MT418680">
    <property type="protein sequence ID" value="QKF94432.1"/>
    <property type="molecule type" value="Genomic_DNA"/>
</dbReference>
<proteinExistence type="predicted"/>
<dbReference type="Proteomes" id="UP001162001">
    <property type="component" value="Segment"/>
</dbReference>
<gene>
    <name evidence="2" type="ORF">Fadolivirus_1_974</name>
</gene>
<evidence type="ECO:0000313" key="2">
    <source>
        <dbReference type="EMBL" id="QKF94432.1"/>
    </source>
</evidence>
<evidence type="ECO:0000313" key="3">
    <source>
        <dbReference type="Proteomes" id="UP001162001"/>
    </source>
</evidence>
<accession>A0A7D3V5X2</accession>
<feature type="region of interest" description="Disordered" evidence="1">
    <location>
        <begin position="173"/>
        <end position="209"/>
    </location>
</feature>
<protein>
    <submittedName>
        <fullName evidence="2">Uncharacterized protein</fullName>
    </submittedName>
</protein>
<keyword evidence="3" id="KW-1185">Reference proteome</keyword>
<evidence type="ECO:0000256" key="1">
    <source>
        <dbReference type="SAM" id="MobiDB-lite"/>
    </source>
</evidence>
<organism evidence="2 3">
    <name type="scientific">Fadolivirus FV1/VV64</name>
    <dbReference type="NCBI Taxonomy" id="3070911"/>
    <lineage>
        <taxon>Viruses</taxon>
        <taxon>Varidnaviria</taxon>
        <taxon>Bamfordvirae</taxon>
        <taxon>Nucleocytoviricota</taxon>
        <taxon>Megaviricetes</taxon>
        <taxon>Imitervirales</taxon>
        <taxon>Mimiviridae</taxon>
        <taxon>Klosneuvirinae</taxon>
        <taxon>Fadolivirus</taxon>
        <taxon>Fadolivirus algeromassiliense</taxon>
    </lineage>
</organism>
<reference evidence="2 3" key="1">
    <citation type="submission" date="2020-04" db="EMBL/GenBank/DDBJ databases">
        <title>Advantages and limits of metagenomic assembly and binning of a giant virus.</title>
        <authorList>
            <person name="Schulz F."/>
            <person name="Andreani J."/>
            <person name="Francis R."/>
            <person name="Boudjemaa H."/>
            <person name="Bou Khalil J.Y."/>
            <person name="Lee J."/>
            <person name="La Scola B."/>
            <person name="Woyke T."/>
        </authorList>
    </citation>
    <scope>NUCLEOTIDE SEQUENCE [LARGE SCALE GENOMIC DNA]</scope>
    <source>
        <strain evidence="2 3">FV1/VV64</strain>
    </source>
</reference>
<feature type="compositionally biased region" description="Low complexity" evidence="1">
    <location>
        <begin position="190"/>
        <end position="209"/>
    </location>
</feature>
<name>A0A7D3V5X2_9VIRU</name>
<sequence>MKFYLIYFLDYKQGDQVTLKHQYFTPEDAQNDLERIAIEYIKEYQGKQQTVICKQDKTPEQILADNTLREGMYIRKTDNAVLLYEKATVTIPGTIWGTTTQLQVNKIGLFKVTEFVFDDSMVTRCTCNSQNKQPVPRKLSKPATSLDTQKSYIQELQSLIKKGEFKLRSASIPRKSDKISKSNDTIENVSSNSSNTTPDISPSSSPIETTLLTLDPNTLNVIEDSIKSVRSAAHEAVSAIKESQNIVEITVIDNYTDTPDTPTTTDNMNIVTVDTE</sequence>